<reference evidence="4" key="1">
    <citation type="submission" date="2016-10" db="EMBL/GenBank/DDBJ databases">
        <authorList>
            <person name="Varghese N."/>
            <person name="Submissions S."/>
        </authorList>
    </citation>
    <scope>NUCLEOTIDE SEQUENCE [LARGE SCALE GENOMIC DNA]</scope>
    <source>
        <strain evidence="4">DSM 24729</strain>
    </source>
</reference>
<dbReference type="InterPro" id="IPR015943">
    <property type="entry name" value="WD40/YVTN_repeat-like_dom_sf"/>
</dbReference>
<dbReference type="AlphaFoldDB" id="A0A1G7LSV5"/>
<dbReference type="InterPro" id="IPR011047">
    <property type="entry name" value="Quinoprotein_ADH-like_sf"/>
</dbReference>
<dbReference type="Proteomes" id="UP000182114">
    <property type="component" value="Unassembled WGS sequence"/>
</dbReference>
<dbReference type="PROSITE" id="PS51257">
    <property type="entry name" value="PROKAR_LIPOPROTEIN"/>
    <property type="match status" value="1"/>
</dbReference>
<protein>
    <recommendedName>
        <fullName evidence="5">WD40 repeat domain-containing protein</fullName>
    </recommendedName>
</protein>
<accession>A0A1G7LSV5</accession>
<dbReference type="PANTHER" id="PTHR44006">
    <property type="entry name" value="U5 SMALL NUCLEAR RIBONUCLEOPROTEIN 40 KDA PROTEIN"/>
    <property type="match status" value="1"/>
</dbReference>
<dbReference type="PANTHER" id="PTHR44006:SF1">
    <property type="entry name" value="U5 SMALL NUCLEAR RIBONUCLEOPROTEIN 40 KDA PROTEIN"/>
    <property type="match status" value="1"/>
</dbReference>
<name>A0A1G7LSV5_9FLAO</name>
<evidence type="ECO:0008006" key="5">
    <source>
        <dbReference type="Google" id="ProtNLM"/>
    </source>
</evidence>
<dbReference type="GO" id="GO:0003723">
    <property type="term" value="F:RNA binding"/>
    <property type="evidence" value="ECO:0007669"/>
    <property type="project" value="TreeGrafter"/>
</dbReference>
<proteinExistence type="predicted"/>
<dbReference type="EMBL" id="FNBD01000021">
    <property type="protein sequence ID" value="SDF52523.1"/>
    <property type="molecule type" value="Genomic_DNA"/>
</dbReference>
<sequence>MGKRIIFLVVLQAILSSCEQKITIKEAAFTTINPLSYTDVTYTSSRDTVLVSTFNGRIAERINGQEKEKLWLNLADEIYSITYDSNSHILYASTLNSGVAVIDVKKKRVIHYLNLEGSWIPNLKLSLDGKLLVGRSSDRKNHIWDLKNHYKPIALPDSLSNYSVTEISKSGSILLKGNGSYIFWNPLKLAIEREVKVKGNLAAMDASNNMLLFNDTHFQYYNAITDSLSPKKQHQDWPYYIKEQNEIIRIPLQLGLTVGQLSEHYIFTAGIDRSIRKWHKLNGEHIEDILKHKATVSAMAISPNASQLVSVDLKGGIVFYEMPLSKK</sequence>
<dbReference type="Gene3D" id="2.130.10.10">
    <property type="entry name" value="YVTN repeat-like/Quinoprotein amine dehydrogenase"/>
    <property type="match status" value="2"/>
</dbReference>
<dbReference type="RefSeq" id="WP_139150299.1">
    <property type="nucleotide sequence ID" value="NZ_FNBD01000021.1"/>
</dbReference>
<gene>
    <name evidence="3" type="ORF">SAMN04487992_12115</name>
</gene>
<keyword evidence="4" id="KW-1185">Reference proteome</keyword>
<dbReference type="InterPro" id="IPR052234">
    <property type="entry name" value="U5_snRNP_Component"/>
</dbReference>
<keyword evidence="2" id="KW-0677">Repeat</keyword>
<dbReference type="SUPFAM" id="SSF50998">
    <property type="entry name" value="Quinoprotein alcohol dehydrogenase-like"/>
    <property type="match status" value="1"/>
</dbReference>
<evidence type="ECO:0000256" key="1">
    <source>
        <dbReference type="ARBA" id="ARBA00022574"/>
    </source>
</evidence>
<evidence type="ECO:0000313" key="4">
    <source>
        <dbReference type="Proteomes" id="UP000182114"/>
    </source>
</evidence>
<keyword evidence="1" id="KW-0853">WD repeat</keyword>
<evidence type="ECO:0000313" key="3">
    <source>
        <dbReference type="EMBL" id="SDF52523.1"/>
    </source>
</evidence>
<evidence type="ECO:0000256" key="2">
    <source>
        <dbReference type="ARBA" id="ARBA00022737"/>
    </source>
</evidence>
<organism evidence="3 4">
    <name type="scientific">Cellulophaga baltica</name>
    <dbReference type="NCBI Taxonomy" id="76594"/>
    <lineage>
        <taxon>Bacteria</taxon>
        <taxon>Pseudomonadati</taxon>
        <taxon>Bacteroidota</taxon>
        <taxon>Flavobacteriia</taxon>
        <taxon>Flavobacteriales</taxon>
        <taxon>Flavobacteriaceae</taxon>
        <taxon>Cellulophaga</taxon>
    </lineage>
</organism>